<evidence type="ECO:0000313" key="2">
    <source>
        <dbReference type="EMBL" id="KIM84151.1"/>
    </source>
</evidence>
<evidence type="ECO:0000313" key="3">
    <source>
        <dbReference type="Proteomes" id="UP000054166"/>
    </source>
</evidence>
<dbReference type="OrthoDB" id="660550at2759"/>
<dbReference type="SUPFAM" id="SSF50630">
    <property type="entry name" value="Acid proteases"/>
    <property type="match status" value="1"/>
</dbReference>
<dbReference type="InterPro" id="IPR021109">
    <property type="entry name" value="Peptidase_aspartic_dom_sf"/>
</dbReference>
<dbReference type="EMBL" id="KN832988">
    <property type="protein sequence ID" value="KIM84151.1"/>
    <property type="molecule type" value="Genomic_DNA"/>
</dbReference>
<keyword evidence="3" id="KW-1185">Reference proteome</keyword>
<dbReference type="Proteomes" id="UP000054166">
    <property type="component" value="Unassembled WGS sequence"/>
</dbReference>
<dbReference type="InParanoid" id="A0A0C3G0H8"/>
<evidence type="ECO:0000256" key="1">
    <source>
        <dbReference type="SAM" id="SignalP"/>
    </source>
</evidence>
<reference evidence="3" key="2">
    <citation type="submission" date="2015-01" db="EMBL/GenBank/DDBJ databases">
        <title>Evolutionary Origins and Diversification of the Mycorrhizal Mutualists.</title>
        <authorList>
            <consortium name="DOE Joint Genome Institute"/>
            <consortium name="Mycorrhizal Genomics Consortium"/>
            <person name="Kohler A."/>
            <person name="Kuo A."/>
            <person name="Nagy L.G."/>
            <person name="Floudas D."/>
            <person name="Copeland A."/>
            <person name="Barry K.W."/>
            <person name="Cichocki N."/>
            <person name="Veneault-Fourrey C."/>
            <person name="LaButti K."/>
            <person name="Lindquist E.A."/>
            <person name="Lipzen A."/>
            <person name="Lundell T."/>
            <person name="Morin E."/>
            <person name="Murat C."/>
            <person name="Riley R."/>
            <person name="Ohm R."/>
            <person name="Sun H."/>
            <person name="Tunlid A."/>
            <person name="Henrissat B."/>
            <person name="Grigoriev I.V."/>
            <person name="Hibbett D.S."/>
            <person name="Martin F."/>
        </authorList>
    </citation>
    <scope>NUCLEOTIDE SEQUENCE [LARGE SCALE GENOMIC DNA]</scope>
    <source>
        <strain evidence="3">F 1598</strain>
    </source>
</reference>
<reference evidence="2 3" key="1">
    <citation type="submission" date="2014-04" db="EMBL/GenBank/DDBJ databases">
        <authorList>
            <consortium name="DOE Joint Genome Institute"/>
            <person name="Kuo A."/>
            <person name="Tarkka M."/>
            <person name="Buscot F."/>
            <person name="Kohler A."/>
            <person name="Nagy L.G."/>
            <person name="Floudas D."/>
            <person name="Copeland A."/>
            <person name="Barry K.W."/>
            <person name="Cichocki N."/>
            <person name="Veneault-Fourrey C."/>
            <person name="LaButti K."/>
            <person name="Lindquist E.A."/>
            <person name="Lipzen A."/>
            <person name="Lundell T."/>
            <person name="Morin E."/>
            <person name="Murat C."/>
            <person name="Sun H."/>
            <person name="Tunlid A."/>
            <person name="Henrissat B."/>
            <person name="Grigoriev I.V."/>
            <person name="Hibbett D.S."/>
            <person name="Martin F."/>
            <person name="Nordberg H.P."/>
            <person name="Cantor M.N."/>
            <person name="Hua S.X."/>
        </authorList>
    </citation>
    <scope>NUCLEOTIDE SEQUENCE [LARGE SCALE GENOMIC DNA]</scope>
    <source>
        <strain evidence="2 3">F 1598</strain>
    </source>
</reference>
<organism evidence="2 3">
    <name type="scientific">Piloderma croceum (strain F 1598)</name>
    <dbReference type="NCBI Taxonomy" id="765440"/>
    <lineage>
        <taxon>Eukaryota</taxon>
        <taxon>Fungi</taxon>
        <taxon>Dikarya</taxon>
        <taxon>Basidiomycota</taxon>
        <taxon>Agaricomycotina</taxon>
        <taxon>Agaricomycetes</taxon>
        <taxon>Agaricomycetidae</taxon>
        <taxon>Atheliales</taxon>
        <taxon>Atheliaceae</taxon>
        <taxon>Piloderma</taxon>
    </lineage>
</organism>
<name>A0A0C3G0H8_PILCF</name>
<dbReference type="Gene3D" id="2.40.70.10">
    <property type="entry name" value="Acid Proteases"/>
    <property type="match status" value="1"/>
</dbReference>
<proteinExistence type="predicted"/>
<gene>
    <name evidence="2" type="ORF">PILCRDRAFT_87615</name>
</gene>
<accession>A0A0C3G0H8</accession>
<sequence length="270" mass="29713">MFSALLFTWLFYSLGVIAWLEPKPFGRANAEARINGLQSVNVPSANRAFEYTLPVSVRSAPSHDIANDNLIVDTKSSNTWIGANRIISKLAPASKPPTMPDYRLTKTQKGSSILIDQVLSPKGSSSKINPWPPIPKHLMDWTAFGGKAIHLLLWSNLFSQGTIPANEFSVSFEHSNELGQVNGELMFGGIDPRKHLPVRFDMLLALPSPLTKFAPANFSWRIDQTITYGENVTPILSATADAFARYQTVTGSMVDNNTGLLQITRLNDAQ</sequence>
<evidence type="ECO:0008006" key="4">
    <source>
        <dbReference type="Google" id="ProtNLM"/>
    </source>
</evidence>
<dbReference type="HOGENOM" id="CLU_1031018_0_0_1"/>
<dbReference type="STRING" id="765440.A0A0C3G0H8"/>
<keyword evidence="1" id="KW-0732">Signal</keyword>
<protein>
    <recommendedName>
        <fullName evidence="4">Peptidase A1 domain-containing protein</fullName>
    </recommendedName>
</protein>
<feature type="signal peptide" evidence="1">
    <location>
        <begin position="1"/>
        <end position="18"/>
    </location>
</feature>
<dbReference type="AlphaFoldDB" id="A0A0C3G0H8"/>
<feature type="chain" id="PRO_5002174497" description="Peptidase A1 domain-containing protein" evidence="1">
    <location>
        <begin position="19"/>
        <end position="270"/>
    </location>
</feature>